<dbReference type="AlphaFoldDB" id="L7F7P5"/>
<dbReference type="PATRIC" id="fig|698760.3.peg.4011"/>
<evidence type="ECO:0000313" key="2">
    <source>
        <dbReference type="Proteomes" id="UP000010931"/>
    </source>
</evidence>
<protein>
    <submittedName>
        <fullName evidence="1">Uncharacterized protein</fullName>
    </submittedName>
</protein>
<organism evidence="1 2">
    <name type="scientific">Streptomyces turgidiscabies (strain Car8)</name>
    <dbReference type="NCBI Taxonomy" id="698760"/>
    <lineage>
        <taxon>Bacteria</taxon>
        <taxon>Bacillati</taxon>
        <taxon>Actinomycetota</taxon>
        <taxon>Actinomycetes</taxon>
        <taxon>Kitasatosporales</taxon>
        <taxon>Streptomycetaceae</taxon>
        <taxon>Streptomyces</taxon>
    </lineage>
</organism>
<dbReference type="EMBL" id="AEJB01000297">
    <property type="protein sequence ID" value="ELP67272.1"/>
    <property type="molecule type" value="Genomic_DNA"/>
</dbReference>
<accession>L7F7P5</accession>
<name>L7F7P5_STRT8</name>
<comment type="caution">
    <text evidence="1">The sequence shown here is derived from an EMBL/GenBank/DDBJ whole genome shotgun (WGS) entry which is preliminary data.</text>
</comment>
<sequence length="42" mass="4576">MTVTLAVAELVPMGESEVLEKTFELMVLLLRVQAEPLTVSTS</sequence>
<gene>
    <name evidence="1" type="ORF">STRTUCAR8_09378</name>
</gene>
<evidence type="ECO:0000313" key="1">
    <source>
        <dbReference type="EMBL" id="ELP67272.1"/>
    </source>
</evidence>
<dbReference type="Proteomes" id="UP000010931">
    <property type="component" value="Unassembled WGS sequence"/>
</dbReference>
<reference evidence="1 2" key="1">
    <citation type="journal article" date="2011" name="Plasmid">
        <title>Streptomyces turgidiscabies Car8 contains a modular pathogenicity island that shares virulence genes with other actinobacterial plant pathogens.</title>
        <authorList>
            <person name="Huguet-Tapia J.C."/>
            <person name="Badger J.H."/>
            <person name="Loria R."/>
            <person name="Pettis G.S."/>
        </authorList>
    </citation>
    <scope>NUCLEOTIDE SEQUENCE [LARGE SCALE GENOMIC DNA]</scope>
    <source>
        <strain evidence="1 2">Car8</strain>
    </source>
</reference>
<proteinExistence type="predicted"/>
<keyword evidence="2" id="KW-1185">Reference proteome</keyword>